<evidence type="ECO:0000256" key="3">
    <source>
        <dbReference type="ARBA" id="ARBA00023274"/>
    </source>
</evidence>
<dbReference type="PANTHER" id="PTHR13501">
    <property type="entry name" value="CHLOROPLAST 50S RIBOSOMAL PROTEIN L22-RELATED"/>
    <property type="match status" value="1"/>
</dbReference>
<evidence type="ECO:0000256" key="4">
    <source>
        <dbReference type="RuleBase" id="RU004005"/>
    </source>
</evidence>
<keyword evidence="7" id="KW-1185">Reference proteome</keyword>
<evidence type="ECO:0000256" key="5">
    <source>
        <dbReference type="SAM" id="SignalP"/>
    </source>
</evidence>
<reference evidence="6 7" key="1">
    <citation type="journal article" date="2024" name="Nat. Commun.">
        <title>Phylogenomics reveals the evolutionary origins of lichenization in chlorophyte algae.</title>
        <authorList>
            <person name="Puginier C."/>
            <person name="Libourel C."/>
            <person name="Otte J."/>
            <person name="Skaloud P."/>
            <person name="Haon M."/>
            <person name="Grisel S."/>
            <person name="Petersen M."/>
            <person name="Berrin J.G."/>
            <person name="Delaux P.M."/>
            <person name="Dal Grande F."/>
            <person name="Keller J."/>
        </authorList>
    </citation>
    <scope>NUCLEOTIDE SEQUENCE [LARGE SCALE GENOMIC DNA]</scope>
    <source>
        <strain evidence="6 7">SAG 2036</strain>
    </source>
</reference>
<protein>
    <recommendedName>
        <fullName evidence="8">50S ribosomal protein L22, chloroplastic</fullName>
    </recommendedName>
</protein>
<feature type="signal peptide" evidence="5">
    <location>
        <begin position="1"/>
        <end position="16"/>
    </location>
</feature>
<feature type="chain" id="PRO_5043418807" description="50S ribosomal protein L22, chloroplastic" evidence="5">
    <location>
        <begin position="17"/>
        <end position="236"/>
    </location>
</feature>
<comment type="similarity">
    <text evidence="1 4">Belongs to the universal ribosomal protein uL22 family.</text>
</comment>
<keyword evidence="3 4" id="KW-0687">Ribonucleoprotein</keyword>
<evidence type="ECO:0000256" key="2">
    <source>
        <dbReference type="ARBA" id="ARBA00022980"/>
    </source>
</evidence>
<dbReference type="InterPro" id="IPR047867">
    <property type="entry name" value="Ribosomal_uL22_bac/org-type"/>
</dbReference>
<evidence type="ECO:0000313" key="7">
    <source>
        <dbReference type="Proteomes" id="UP001465755"/>
    </source>
</evidence>
<evidence type="ECO:0008006" key="8">
    <source>
        <dbReference type="Google" id="ProtNLM"/>
    </source>
</evidence>
<dbReference type="InterPro" id="IPR001063">
    <property type="entry name" value="Ribosomal_uL22"/>
</dbReference>
<keyword evidence="2 4" id="KW-0689">Ribosomal protein</keyword>
<organism evidence="6 7">
    <name type="scientific">Symbiochloris irregularis</name>
    <dbReference type="NCBI Taxonomy" id="706552"/>
    <lineage>
        <taxon>Eukaryota</taxon>
        <taxon>Viridiplantae</taxon>
        <taxon>Chlorophyta</taxon>
        <taxon>core chlorophytes</taxon>
        <taxon>Trebouxiophyceae</taxon>
        <taxon>Trebouxiales</taxon>
        <taxon>Trebouxiaceae</taxon>
        <taxon>Symbiochloris</taxon>
    </lineage>
</organism>
<proteinExistence type="inferred from homology"/>
<dbReference type="Gene3D" id="3.90.470.10">
    <property type="entry name" value="Ribosomal protein L22/L17"/>
    <property type="match status" value="1"/>
</dbReference>
<dbReference type="GO" id="GO:0006412">
    <property type="term" value="P:translation"/>
    <property type="evidence" value="ECO:0007669"/>
    <property type="project" value="InterPro"/>
</dbReference>
<dbReference type="InterPro" id="IPR036394">
    <property type="entry name" value="Ribosomal_uL22_sf"/>
</dbReference>
<dbReference type="AlphaFoldDB" id="A0AAW1NYW4"/>
<dbReference type="EMBL" id="JALJOQ010000077">
    <property type="protein sequence ID" value="KAK9801351.1"/>
    <property type="molecule type" value="Genomic_DNA"/>
</dbReference>
<evidence type="ECO:0000256" key="1">
    <source>
        <dbReference type="ARBA" id="ARBA00009451"/>
    </source>
</evidence>
<dbReference type="Proteomes" id="UP001465755">
    <property type="component" value="Unassembled WGS sequence"/>
</dbReference>
<name>A0AAW1NYW4_9CHLO</name>
<dbReference type="CDD" id="cd00336">
    <property type="entry name" value="Ribosomal_L22"/>
    <property type="match status" value="1"/>
</dbReference>
<dbReference type="PANTHER" id="PTHR13501:SF8">
    <property type="entry name" value="LARGE RIBOSOMAL SUBUNIT PROTEIN UL22M"/>
    <property type="match status" value="1"/>
</dbReference>
<dbReference type="InterPro" id="IPR018260">
    <property type="entry name" value="Ribosomal_uL22_CS"/>
</dbReference>
<comment type="caution">
    <text evidence="6">The sequence shown here is derived from an EMBL/GenBank/DDBJ whole genome shotgun (WGS) entry which is preliminary data.</text>
</comment>
<dbReference type="Pfam" id="PF00237">
    <property type="entry name" value="Ribosomal_L22"/>
    <property type="match status" value="1"/>
</dbReference>
<dbReference type="SUPFAM" id="SSF54843">
    <property type="entry name" value="Ribosomal protein L22"/>
    <property type="match status" value="1"/>
</dbReference>
<dbReference type="GO" id="GO:0005762">
    <property type="term" value="C:mitochondrial large ribosomal subunit"/>
    <property type="evidence" value="ECO:0007669"/>
    <property type="project" value="TreeGrafter"/>
</dbReference>
<sequence>MALRLLLTLSVRATQRSVDTCAPALAALPQQGLWHTAVFPCASRALLTHSHAGCVEADCHLRIGTTPSLHNAARQSFATVSPVTQANELATADQVNPLLQTPSPQQQGQAATSAPRDYARAVLRGTQISPKKLNYFAAVIRRLHVDDALSQCELSPLKAAKICHKVLASAMANATNNHGMTADRLYIDLVEVGKARYLKRIRYHGRGRSGSARSYYSHLTVVLREGDSSSSSMRPY</sequence>
<keyword evidence="5" id="KW-0732">Signal</keyword>
<evidence type="ECO:0000313" key="6">
    <source>
        <dbReference type="EMBL" id="KAK9801351.1"/>
    </source>
</evidence>
<dbReference type="PROSITE" id="PS00464">
    <property type="entry name" value="RIBOSOMAL_L22"/>
    <property type="match status" value="1"/>
</dbReference>
<gene>
    <name evidence="6" type="ORF">WJX73_008952</name>
</gene>
<accession>A0AAW1NYW4</accession>
<dbReference type="GO" id="GO:0003735">
    <property type="term" value="F:structural constituent of ribosome"/>
    <property type="evidence" value="ECO:0007669"/>
    <property type="project" value="InterPro"/>
</dbReference>